<dbReference type="GO" id="GO:0005509">
    <property type="term" value="F:calcium ion binding"/>
    <property type="evidence" value="ECO:0007669"/>
    <property type="project" value="UniProtKB-UniRule"/>
</dbReference>
<keyword evidence="11" id="KW-1185">Reference proteome</keyword>
<evidence type="ECO:0000313" key="10">
    <source>
        <dbReference type="EMBL" id="OXU24230.1"/>
    </source>
</evidence>
<dbReference type="OrthoDB" id="6250271at2759"/>
<dbReference type="PRINTS" id="PR00205">
    <property type="entry name" value="CADHERIN"/>
</dbReference>
<dbReference type="AlphaFoldDB" id="A0A232F106"/>
<reference evidence="10 11" key="1">
    <citation type="journal article" date="2017" name="Curr. Biol.">
        <title>The Evolution of Venom by Co-option of Single-Copy Genes.</title>
        <authorList>
            <person name="Martinson E.O."/>
            <person name="Mrinalini"/>
            <person name="Kelkar Y.D."/>
            <person name="Chang C.H."/>
            <person name="Werren J.H."/>
        </authorList>
    </citation>
    <scope>NUCLEOTIDE SEQUENCE [LARGE SCALE GENOMIC DNA]</scope>
    <source>
        <strain evidence="10 11">Alberta</strain>
        <tissue evidence="10">Whole body</tissue>
    </source>
</reference>
<keyword evidence="5" id="KW-0130">Cell adhesion</keyword>
<keyword evidence="4 8" id="KW-0106">Calcium</keyword>
<feature type="domain" description="Cadherin" evidence="9">
    <location>
        <begin position="24"/>
        <end position="120"/>
    </location>
</feature>
<dbReference type="Proteomes" id="UP000215335">
    <property type="component" value="Unassembled WGS sequence"/>
</dbReference>
<evidence type="ECO:0000256" key="8">
    <source>
        <dbReference type="PROSITE-ProRule" id="PRU00043"/>
    </source>
</evidence>
<evidence type="ECO:0000256" key="3">
    <source>
        <dbReference type="ARBA" id="ARBA00022737"/>
    </source>
</evidence>
<keyword evidence="3" id="KW-0677">Repeat</keyword>
<name>A0A232F106_9HYME</name>
<sequence length="464" mass="51157">MRTSMIRDTRCFLENGATAAHLFVSEDHQVGDTIGLLGVLGDPGPQGDIELRLQEHDSPVTFSQHSRNLTLTRPLDKEGVEGPASVYINVICERKHTLDPGFVIPVNIRVTDANDNAPEFINAPYVLNISEVTVVGTRVLQGVRAVDADQPGPYSTVQYSILPGPHADFFVFANALEGTLVLRKPLDYETLSNFSVGIRAQDQGNPPQSSTTTLYVNVIDADDQNPAFLNDQYKVSVPLQIKTRKILRVDPAPIKAVDQDVGISAPVRYSIQGGILPFLTLNPETADIIVTRPLQDHELISSATLVIKATQIDNGDRYALATVIVSREGSVVDDSANGVIGGRLPVRFVLKDYHASVPENTPPGSVILTAGVNKIDPNLRFWLVGAKEDLDRFSITNSGELILKGNLDYERRIQHSFLVHVTDKHNNDTARVNVSVEDVNEWEPRFRHPRYEFHARTLREGSIV</sequence>
<feature type="domain" description="Cadherin" evidence="9">
    <location>
        <begin position="349"/>
        <end position="446"/>
    </location>
</feature>
<dbReference type="SUPFAM" id="SSF49313">
    <property type="entry name" value="Cadherin-like"/>
    <property type="match status" value="3"/>
</dbReference>
<feature type="domain" description="Cadherin" evidence="9">
    <location>
        <begin position="121"/>
        <end position="228"/>
    </location>
</feature>
<evidence type="ECO:0000256" key="4">
    <source>
        <dbReference type="ARBA" id="ARBA00022837"/>
    </source>
</evidence>
<evidence type="ECO:0000256" key="5">
    <source>
        <dbReference type="ARBA" id="ARBA00022889"/>
    </source>
</evidence>
<keyword evidence="6" id="KW-1133">Transmembrane helix</keyword>
<dbReference type="GO" id="GO:0007156">
    <property type="term" value="P:homophilic cell adhesion via plasma membrane adhesion molecules"/>
    <property type="evidence" value="ECO:0007669"/>
    <property type="project" value="InterPro"/>
</dbReference>
<dbReference type="InterPro" id="IPR015919">
    <property type="entry name" value="Cadherin-like_sf"/>
</dbReference>
<keyword evidence="2" id="KW-0812">Transmembrane</keyword>
<dbReference type="InterPro" id="IPR050971">
    <property type="entry name" value="Cadherin-domain_protein"/>
</dbReference>
<evidence type="ECO:0000256" key="6">
    <source>
        <dbReference type="ARBA" id="ARBA00022989"/>
    </source>
</evidence>
<organism evidence="10 11">
    <name type="scientific">Trichomalopsis sarcophagae</name>
    <dbReference type="NCBI Taxonomy" id="543379"/>
    <lineage>
        <taxon>Eukaryota</taxon>
        <taxon>Metazoa</taxon>
        <taxon>Ecdysozoa</taxon>
        <taxon>Arthropoda</taxon>
        <taxon>Hexapoda</taxon>
        <taxon>Insecta</taxon>
        <taxon>Pterygota</taxon>
        <taxon>Neoptera</taxon>
        <taxon>Endopterygota</taxon>
        <taxon>Hymenoptera</taxon>
        <taxon>Apocrita</taxon>
        <taxon>Proctotrupomorpha</taxon>
        <taxon>Chalcidoidea</taxon>
        <taxon>Pteromalidae</taxon>
        <taxon>Pteromalinae</taxon>
        <taxon>Trichomalopsis</taxon>
    </lineage>
</organism>
<proteinExistence type="predicted"/>
<dbReference type="GO" id="GO:0005911">
    <property type="term" value="C:cell-cell junction"/>
    <property type="evidence" value="ECO:0007669"/>
    <property type="project" value="TreeGrafter"/>
</dbReference>
<evidence type="ECO:0000256" key="1">
    <source>
        <dbReference type="ARBA" id="ARBA00004370"/>
    </source>
</evidence>
<dbReference type="InterPro" id="IPR020894">
    <property type="entry name" value="Cadherin_CS"/>
</dbReference>
<accession>A0A232F106</accession>
<dbReference type="Gene3D" id="2.60.40.60">
    <property type="entry name" value="Cadherins"/>
    <property type="match status" value="4"/>
</dbReference>
<keyword evidence="7" id="KW-0472">Membrane</keyword>
<dbReference type="InterPro" id="IPR002126">
    <property type="entry name" value="Cadherin-like_dom"/>
</dbReference>
<dbReference type="CDD" id="cd11304">
    <property type="entry name" value="Cadherin_repeat"/>
    <property type="match status" value="4"/>
</dbReference>
<feature type="non-terminal residue" evidence="10">
    <location>
        <position position="464"/>
    </location>
</feature>
<dbReference type="GO" id="GO:0005886">
    <property type="term" value="C:plasma membrane"/>
    <property type="evidence" value="ECO:0007669"/>
    <property type="project" value="InterPro"/>
</dbReference>
<dbReference type="STRING" id="543379.A0A232F106"/>
<dbReference type="PANTHER" id="PTHR24025">
    <property type="entry name" value="DESMOGLEIN FAMILY MEMBER"/>
    <property type="match status" value="1"/>
</dbReference>
<protein>
    <recommendedName>
        <fullName evidence="9">Cadherin domain-containing protein</fullName>
    </recommendedName>
</protein>
<dbReference type="EMBL" id="NNAY01001365">
    <property type="protein sequence ID" value="OXU24230.1"/>
    <property type="molecule type" value="Genomic_DNA"/>
</dbReference>
<evidence type="ECO:0000256" key="2">
    <source>
        <dbReference type="ARBA" id="ARBA00022692"/>
    </source>
</evidence>
<evidence type="ECO:0000259" key="9">
    <source>
        <dbReference type="PROSITE" id="PS50268"/>
    </source>
</evidence>
<evidence type="ECO:0000313" key="11">
    <source>
        <dbReference type="Proteomes" id="UP000215335"/>
    </source>
</evidence>
<evidence type="ECO:0000256" key="7">
    <source>
        <dbReference type="ARBA" id="ARBA00023136"/>
    </source>
</evidence>
<comment type="subcellular location">
    <subcellularLocation>
        <location evidence="1">Membrane</location>
    </subcellularLocation>
</comment>
<dbReference type="PROSITE" id="PS00232">
    <property type="entry name" value="CADHERIN_1"/>
    <property type="match status" value="1"/>
</dbReference>
<comment type="caution">
    <text evidence="10">The sequence shown here is derived from an EMBL/GenBank/DDBJ whole genome shotgun (WGS) entry which is preliminary data.</text>
</comment>
<dbReference type="SMART" id="SM00112">
    <property type="entry name" value="CA"/>
    <property type="match status" value="4"/>
</dbReference>
<dbReference type="FunFam" id="2.60.40.60:FF:000104">
    <property type="entry name" value="cadherin-23 isoform X1"/>
    <property type="match status" value="1"/>
</dbReference>
<dbReference type="PROSITE" id="PS50268">
    <property type="entry name" value="CADHERIN_2"/>
    <property type="match status" value="3"/>
</dbReference>
<dbReference type="Pfam" id="PF00028">
    <property type="entry name" value="Cadherin"/>
    <property type="match status" value="2"/>
</dbReference>
<dbReference type="PANTHER" id="PTHR24025:SF31">
    <property type="entry name" value="NEURAL-CADHERIN"/>
    <property type="match status" value="1"/>
</dbReference>
<gene>
    <name evidence="10" type="ORF">TSAR_001324</name>
</gene>